<dbReference type="AlphaFoldDB" id="A0A6F9DF07"/>
<name>A0A6F9DF07_9ASCI</name>
<dbReference type="EMBL" id="LR786175">
    <property type="protein sequence ID" value="CAB3258630.1"/>
    <property type="molecule type" value="mRNA"/>
</dbReference>
<accession>A0A6F9DF07</accession>
<protein>
    <submittedName>
        <fullName evidence="1">Protein KIAA0556-like</fullName>
    </submittedName>
</protein>
<sequence length="226" mass="25457">MECQGPDDTIISKHDKYLISLEKQNKYLKGLNTKSKSAEELEKREKAFSPYVNGANAVQCCFSPRKKHRKLSSTVHKSRASLTCSKDFHQSVLFTPRPKSASNLPTQSVSIRTRKFWGQGSIQIKADGGDTFRAVRGNLDHSYVDDFEECDSSDENIVETFDRQFEGSEDEEIIPEAVSTRKCWNDAPQVSSGDVVCEHIFETANCLNINFDDIPILGQTNRLNIS</sequence>
<organism evidence="1">
    <name type="scientific">Phallusia mammillata</name>
    <dbReference type="NCBI Taxonomy" id="59560"/>
    <lineage>
        <taxon>Eukaryota</taxon>
        <taxon>Metazoa</taxon>
        <taxon>Chordata</taxon>
        <taxon>Tunicata</taxon>
        <taxon>Ascidiacea</taxon>
        <taxon>Phlebobranchia</taxon>
        <taxon>Ascidiidae</taxon>
        <taxon>Phallusia</taxon>
    </lineage>
</organism>
<evidence type="ECO:0000313" key="1">
    <source>
        <dbReference type="EMBL" id="CAB3258630.1"/>
    </source>
</evidence>
<proteinExistence type="evidence at transcript level"/>
<gene>
    <name evidence="1" type="primary">Kiaa0556</name>
</gene>
<reference evidence="1" key="1">
    <citation type="submission" date="2020-04" db="EMBL/GenBank/DDBJ databases">
        <authorList>
            <person name="Neveu A P."/>
        </authorList>
    </citation>
    <scope>NUCLEOTIDE SEQUENCE</scope>
    <source>
        <tissue evidence="1">Whole embryo</tissue>
    </source>
</reference>